<dbReference type="KEGG" id="fbm:MQE35_13730"/>
<sequence>MKKLKLILGVFFLMVIVSSCEDDDKSIGEIITPTNLVVTPEIVGQDTDNPNGDGSGEVIFTVKADNAISYRFVYNDVTYHAPLGSASIVFSNLGVNTYTVTAIAYGTGGASSSSTISVNVLATYSPPADLLQKLVGSGSKTWRIKSEKSGHFGLGPVGGTTPTEWYGAGPDEKAGLGMYDDRYIFSSDGTFTHITDNTNDNPTEDITGTVFGRVDLIDELNAGPGTVNSADVENYAYHDYSENWIIIAPGGVETITLTGLGFIGYYTGGDHRYEIFDRSVPGELLLRTTDGNNEFDWWFIITSDEEGEGDEQSLDVEYTTEVFTEEFDTNGTPDAAKWSYDTGTGTNGWGNNEEQYYTDRADNVIVEDGVLKIIAKAESFSGSNYTSARLKTQDKFEFTHGRVDVRAKLPSGGGTWPAIWMLGANFSDVGWPACGEIDIMEHVGNNPGIIGSALHTPSSSGDTQNKEDFSVPDATTEFHVYSVNWSENQISFLVDDEIFYTYNPEDKNADTWPFNANQFLILNIAMGGTLGGTIDPAFTEATMEIDYVKVFQ</sequence>
<feature type="signal peptide" evidence="2">
    <location>
        <begin position="1"/>
        <end position="21"/>
    </location>
</feature>
<organism evidence="4 5">
    <name type="scientific">Abyssalbus ytuae</name>
    <dbReference type="NCBI Taxonomy" id="2926907"/>
    <lineage>
        <taxon>Bacteria</taxon>
        <taxon>Pseudomonadati</taxon>
        <taxon>Bacteroidota</taxon>
        <taxon>Flavobacteriia</taxon>
        <taxon>Flavobacteriales</taxon>
        <taxon>Flavobacteriaceae</taxon>
        <taxon>Abyssalbus</taxon>
    </lineage>
</organism>
<evidence type="ECO:0000259" key="3">
    <source>
        <dbReference type="PROSITE" id="PS51762"/>
    </source>
</evidence>
<dbReference type="InterPro" id="IPR013320">
    <property type="entry name" value="ConA-like_dom_sf"/>
</dbReference>
<feature type="domain" description="GH16" evidence="3">
    <location>
        <begin position="295"/>
        <end position="552"/>
    </location>
</feature>
<dbReference type="InterPro" id="IPR050546">
    <property type="entry name" value="Glycosyl_Hydrlase_16"/>
</dbReference>
<dbReference type="CDD" id="cd08023">
    <property type="entry name" value="GH16_laminarinase_like"/>
    <property type="match status" value="1"/>
</dbReference>
<dbReference type="Gene3D" id="2.60.120.200">
    <property type="match status" value="1"/>
</dbReference>
<dbReference type="PANTHER" id="PTHR10963:SF55">
    <property type="entry name" value="GLYCOSIDE HYDROLASE FAMILY 16 PROTEIN"/>
    <property type="match status" value="1"/>
</dbReference>
<protein>
    <submittedName>
        <fullName evidence="4">Glycoside hydrolase family 16 protein</fullName>
    </submittedName>
</protein>
<dbReference type="SUPFAM" id="SSF49899">
    <property type="entry name" value="Concanavalin A-like lectins/glucanases"/>
    <property type="match status" value="1"/>
</dbReference>
<feature type="chain" id="PRO_5039305250" evidence="2">
    <location>
        <begin position="22"/>
        <end position="552"/>
    </location>
</feature>
<dbReference type="PANTHER" id="PTHR10963">
    <property type="entry name" value="GLYCOSYL HYDROLASE-RELATED"/>
    <property type="match status" value="1"/>
</dbReference>
<evidence type="ECO:0000256" key="2">
    <source>
        <dbReference type="SAM" id="SignalP"/>
    </source>
</evidence>
<dbReference type="EMBL" id="CP094358">
    <property type="protein sequence ID" value="UOB16792.1"/>
    <property type="molecule type" value="Genomic_DNA"/>
</dbReference>
<dbReference type="GO" id="GO:0005975">
    <property type="term" value="P:carbohydrate metabolic process"/>
    <property type="evidence" value="ECO:0007669"/>
    <property type="project" value="InterPro"/>
</dbReference>
<dbReference type="PROSITE" id="PS51762">
    <property type="entry name" value="GH16_2"/>
    <property type="match status" value="1"/>
</dbReference>
<reference evidence="4" key="1">
    <citation type="submission" date="2022-03" db="EMBL/GenBank/DDBJ databases">
        <title>Description of Abyssus ytuae gen. nov., sp. nov., a novel member of the family Flavobacteriaceae isolated from the sediment of Mariana Trench.</title>
        <authorList>
            <person name="Zhang J."/>
            <person name="Xu X."/>
        </authorList>
    </citation>
    <scope>NUCLEOTIDE SEQUENCE</scope>
    <source>
        <strain evidence="4">MT3330</strain>
    </source>
</reference>
<evidence type="ECO:0000313" key="5">
    <source>
        <dbReference type="Proteomes" id="UP000831290"/>
    </source>
</evidence>
<proteinExistence type="inferred from homology"/>
<evidence type="ECO:0000313" key="4">
    <source>
        <dbReference type="EMBL" id="UOB16792.1"/>
    </source>
</evidence>
<name>A0A9E6ZX61_9FLAO</name>
<gene>
    <name evidence="4" type="ORF">MQE35_13730</name>
</gene>
<keyword evidence="5" id="KW-1185">Reference proteome</keyword>
<keyword evidence="2" id="KW-0732">Signal</keyword>
<dbReference type="PROSITE" id="PS51257">
    <property type="entry name" value="PROKAR_LIPOPROTEIN"/>
    <property type="match status" value="1"/>
</dbReference>
<dbReference type="RefSeq" id="WP_255842030.1">
    <property type="nucleotide sequence ID" value="NZ_CP094358.1"/>
</dbReference>
<dbReference type="InterPro" id="IPR000757">
    <property type="entry name" value="Beta-glucanase-like"/>
</dbReference>
<keyword evidence="4" id="KW-0378">Hydrolase</keyword>
<comment type="similarity">
    <text evidence="1">Belongs to the glycosyl hydrolase 16 family.</text>
</comment>
<dbReference type="AlphaFoldDB" id="A0A9E6ZX61"/>
<dbReference type="Proteomes" id="UP000831290">
    <property type="component" value="Chromosome"/>
</dbReference>
<dbReference type="GO" id="GO:0004553">
    <property type="term" value="F:hydrolase activity, hydrolyzing O-glycosyl compounds"/>
    <property type="evidence" value="ECO:0007669"/>
    <property type="project" value="InterPro"/>
</dbReference>
<accession>A0A9E6ZX61</accession>
<dbReference type="Pfam" id="PF00722">
    <property type="entry name" value="Glyco_hydro_16"/>
    <property type="match status" value="1"/>
</dbReference>
<evidence type="ECO:0000256" key="1">
    <source>
        <dbReference type="ARBA" id="ARBA00006865"/>
    </source>
</evidence>